<protein>
    <submittedName>
        <fullName evidence="3">Protein RESPONSE TO LOW SULFUR 3</fullName>
    </submittedName>
</protein>
<dbReference type="PANTHER" id="PTHR34283">
    <property type="entry name" value="PROTEIN RESPONSE TO LOW SULFUR 1"/>
    <property type="match status" value="1"/>
</dbReference>
<name>A0A6I9R4E9_ELAGV</name>
<dbReference type="GeneID" id="105043574"/>
<keyword evidence="2" id="KW-1185">Reference proteome</keyword>
<evidence type="ECO:0000313" key="3">
    <source>
        <dbReference type="RefSeq" id="XP_010919447.1"/>
    </source>
</evidence>
<dbReference type="InParanoid" id="A0A6I9R4E9"/>
<dbReference type="KEGG" id="egu:105043574"/>
<dbReference type="AlphaFoldDB" id="A0A6I9R4E9"/>
<feature type="region of interest" description="Disordered" evidence="1">
    <location>
        <begin position="18"/>
        <end position="40"/>
    </location>
</feature>
<evidence type="ECO:0000256" key="1">
    <source>
        <dbReference type="SAM" id="MobiDB-lite"/>
    </source>
</evidence>
<dbReference type="PANTHER" id="PTHR34283:SF1">
    <property type="entry name" value="PROTEIN RESPONSE TO LOW SULFUR 1"/>
    <property type="match status" value="1"/>
</dbReference>
<dbReference type="Proteomes" id="UP000504607">
    <property type="component" value="Chromosome 4"/>
</dbReference>
<gene>
    <name evidence="3" type="primary">LOC105043574</name>
</gene>
<dbReference type="RefSeq" id="XP_010919447.1">
    <property type="nucleotide sequence ID" value="XM_010921145.3"/>
</dbReference>
<dbReference type="InterPro" id="IPR039282">
    <property type="entry name" value="LSU"/>
</dbReference>
<dbReference type="GO" id="GO:0098869">
    <property type="term" value="P:cellular oxidant detoxification"/>
    <property type="evidence" value="ECO:0007669"/>
    <property type="project" value="InterPro"/>
</dbReference>
<evidence type="ECO:0000313" key="2">
    <source>
        <dbReference type="Proteomes" id="UP000504607"/>
    </source>
</evidence>
<sequence length="112" mass="12692">MAAAGKLGFREAAEMEELRRKNSELEREAAEAREREEETLRELERTRERLRAVEEAEERLSVELGELEAEAVAQARAYHLRIKALSDQLGIAHDILTSAGCHHNLVTLNKSN</sequence>
<proteinExistence type="predicted"/>
<accession>A0A6I9R4E9</accession>
<organism evidence="2 3">
    <name type="scientific">Elaeis guineensis var. tenera</name>
    <name type="common">Oil palm</name>
    <dbReference type="NCBI Taxonomy" id="51953"/>
    <lineage>
        <taxon>Eukaryota</taxon>
        <taxon>Viridiplantae</taxon>
        <taxon>Streptophyta</taxon>
        <taxon>Embryophyta</taxon>
        <taxon>Tracheophyta</taxon>
        <taxon>Spermatophyta</taxon>
        <taxon>Magnoliopsida</taxon>
        <taxon>Liliopsida</taxon>
        <taxon>Arecaceae</taxon>
        <taxon>Arecoideae</taxon>
        <taxon>Cocoseae</taxon>
        <taxon>Elaeidinae</taxon>
        <taxon>Elaeis</taxon>
    </lineage>
</organism>
<reference evidence="3" key="1">
    <citation type="submission" date="2025-08" db="UniProtKB">
        <authorList>
            <consortium name="RefSeq"/>
        </authorList>
    </citation>
    <scope>IDENTIFICATION</scope>
</reference>